<dbReference type="PANTHER" id="PTHR35368">
    <property type="entry name" value="HYDROPEROXIDE REDUCTASE"/>
    <property type="match status" value="1"/>
</dbReference>
<dbReference type="InterPro" id="IPR003718">
    <property type="entry name" value="OsmC/Ohr_fam"/>
</dbReference>
<dbReference type="RefSeq" id="WP_053066234.1">
    <property type="nucleotide sequence ID" value="NZ_CP011509.1"/>
</dbReference>
<dbReference type="SUPFAM" id="SSF82784">
    <property type="entry name" value="OsmC-like"/>
    <property type="match status" value="1"/>
</dbReference>
<dbReference type="Pfam" id="PF02566">
    <property type="entry name" value="OsmC"/>
    <property type="match status" value="1"/>
</dbReference>
<keyword evidence="4" id="KW-1185">Reference proteome</keyword>
<organism evidence="1 3">
    <name type="scientific">Archangium gephyra</name>
    <dbReference type="NCBI Taxonomy" id="48"/>
    <lineage>
        <taxon>Bacteria</taxon>
        <taxon>Pseudomonadati</taxon>
        <taxon>Myxococcota</taxon>
        <taxon>Myxococcia</taxon>
        <taxon>Myxococcales</taxon>
        <taxon>Cystobacterineae</taxon>
        <taxon>Archangiaceae</taxon>
        <taxon>Archangium</taxon>
    </lineage>
</organism>
<name>A0AAC8Q477_9BACT</name>
<dbReference type="EMBL" id="QUMU01000004">
    <property type="protein sequence ID" value="REG33082.1"/>
    <property type="molecule type" value="Genomic_DNA"/>
</dbReference>
<evidence type="ECO:0000313" key="2">
    <source>
        <dbReference type="EMBL" id="REG33082.1"/>
    </source>
</evidence>
<dbReference type="InterPro" id="IPR036102">
    <property type="entry name" value="OsmC/Ohrsf"/>
</dbReference>
<dbReference type="PANTHER" id="PTHR35368:SF1">
    <property type="entry name" value="HYDROPEROXIDE REDUCTASE"/>
    <property type="match status" value="1"/>
</dbReference>
<sequence>MENTGSCCTLDLDTFQKTKAHVSANPEAGKGRFETVTEWRDGAQAVTRARSFTLETDEPTALGGKDQHIDPMELLLAALGTCLTIGWVTQARMRGLDYRDLRIKVSAPFDLRGYLNLDPQVRAGFSELQYTVEVDTDADAATLEEIRKAAEKTSPMFDNILNPTAISGRVTKRSGTVAA</sequence>
<dbReference type="AlphaFoldDB" id="A0AAC8Q477"/>
<reference evidence="1 3" key="1">
    <citation type="submission" date="2015-05" db="EMBL/GenBank/DDBJ databases">
        <title>Genome assembly of Archangium gephyra DSM 2261.</title>
        <authorList>
            <person name="Sharma G."/>
            <person name="Subramanian S."/>
        </authorList>
    </citation>
    <scope>NUCLEOTIDE SEQUENCE [LARGE SCALE GENOMIC DNA]</scope>
    <source>
        <strain evidence="1 3">DSM 2261</strain>
    </source>
</reference>
<dbReference type="Proteomes" id="UP000256345">
    <property type="component" value="Unassembled WGS sequence"/>
</dbReference>
<gene>
    <name evidence="1" type="ORF">AA314_01845</name>
    <name evidence="2" type="ORF">ATI61_104372</name>
</gene>
<dbReference type="EMBL" id="CP011509">
    <property type="protein sequence ID" value="AKJ00219.1"/>
    <property type="molecule type" value="Genomic_DNA"/>
</dbReference>
<evidence type="ECO:0000313" key="1">
    <source>
        <dbReference type="EMBL" id="AKJ00219.1"/>
    </source>
</evidence>
<dbReference type="InterPro" id="IPR015946">
    <property type="entry name" value="KH_dom-like_a/b"/>
</dbReference>
<dbReference type="InterPro" id="IPR052924">
    <property type="entry name" value="OsmC/Ohr_hydroprdx_reductase"/>
</dbReference>
<evidence type="ECO:0000313" key="3">
    <source>
        <dbReference type="Proteomes" id="UP000035579"/>
    </source>
</evidence>
<accession>A0AAC8Q477</accession>
<protein>
    <submittedName>
        <fullName evidence="1">OsmC family protein</fullName>
    </submittedName>
    <submittedName>
        <fullName evidence="2">OsmC-like protein</fullName>
    </submittedName>
</protein>
<dbReference type="Proteomes" id="UP000035579">
    <property type="component" value="Chromosome"/>
</dbReference>
<dbReference type="Gene3D" id="3.30.300.20">
    <property type="match status" value="1"/>
</dbReference>
<proteinExistence type="predicted"/>
<dbReference type="KEGG" id="age:AA314_01845"/>
<evidence type="ECO:0000313" key="4">
    <source>
        <dbReference type="Proteomes" id="UP000256345"/>
    </source>
</evidence>
<reference evidence="2 4" key="2">
    <citation type="submission" date="2018-08" db="EMBL/GenBank/DDBJ databases">
        <title>Genomic Encyclopedia of Archaeal and Bacterial Type Strains, Phase II (KMG-II): from individual species to whole genera.</title>
        <authorList>
            <person name="Goeker M."/>
        </authorList>
    </citation>
    <scope>NUCLEOTIDE SEQUENCE [LARGE SCALE GENOMIC DNA]</scope>
    <source>
        <strain evidence="2 4">DSM 2261</strain>
    </source>
</reference>